<organism evidence="2 3">
    <name type="scientific">Scophthalmus maximus</name>
    <name type="common">Turbot</name>
    <name type="synonym">Psetta maxima</name>
    <dbReference type="NCBI Taxonomy" id="52904"/>
    <lineage>
        <taxon>Eukaryota</taxon>
        <taxon>Metazoa</taxon>
        <taxon>Chordata</taxon>
        <taxon>Craniata</taxon>
        <taxon>Vertebrata</taxon>
        <taxon>Euteleostomi</taxon>
        <taxon>Actinopterygii</taxon>
        <taxon>Neopterygii</taxon>
        <taxon>Teleostei</taxon>
        <taxon>Neoteleostei</taxon>
        <taxon>Acanthomorphata</taxon>
        <taxon>Carangaria</taxon>
        <taxon>Pleuronectiformes</taxon>
        <taxon>Pleuronectoidei</taxon>
        <taxon>Scophthalmidae</taxon>
        <taxon>Scophthalmus</taxon>
    </lineage>
</organism>
<dbReference type="EMBL" id="VEVO01000005">
    <property type="protein sequence ID" value="KAF0041851.1"/>
    <property type="molecule type" value="Genomic_DNA"/>
</dbReference>
<proteinExistence type="predicted"/>
<protein>
    <submittedName>
        <fullName evidence="2">Uncharacterized protein</fullName>
    </submittedName>
</protein>
<reference evidence="2 3" key="1">
    <citation type="submission" date="2019-06" db="EMBL/GenBank/DDBJ databases">
        <title>Draft genomes of female and male turbot (Scophthalmus maximus).</title>
        <authorList>
            <person name="Xu H."/>
            <person name="Xu X.-W."/>
            <person name="Shao C."/>
            <person name="Chen S."/>
        </authorList>
    </citation>
    <scope>NUCLEOTIDE SEQUENCE [LARGE SCALE GENOMIC DNA]</scope>
    <source>
        <strain evidence="2">Ysfricsl-2016a</strain>
        <tissue evidence="2">Blood</tissue>
    </source>
</reference>
<gene>
    <name evidence="2" type="ORF">F2P81_005383</name>
</gene>
<evidence type="ECO:0000313" key="3">
    <source>
        <dbReference type="Proteomes" id="UP000438429"/>
    </source>
</evidence>
<name>A0A6A4TG59_SCOMX</name>
<evidence type="ECO:0000313" key="2">
    <source>
        <dbReference type="EMBL" id="KAF0041851.1"/>
    </source>
</evidence>
<comment type="caution">
    <text evidence="2">The sequence shown here is derived from an EMBL/GenBank/DDBJ whole genome shotgun (WGS) entry which is preliminary data.</text>
</comment>
<feature type="region of interest" description="Disordered" evidence="1">
    <location>
        <begin position="117"/>
        <end position="144"/>
    </location>
</feature>
<accession>A0A6A4TG59</accession>
<sequence length="144" mass="15678">MLTSLAANFNIGHDNHTVWWEDESGPKVYHLQLYQNGNDAALLAFPLAHISNSKWGPKLPKSGFGAFGRIRTSAGLFGPLLADVALLVAQNRLTACSYASLARLPCGDLGRRTMRSYTSEPSYGDSRSRLAANVSQPMSRRPDA</sequence>
<dbReference type="AlphaFoldDB" id="A0A6A4TG59"/>
<evidence type="ECO:0000256" key="1">
    <source>
        <dbReference type="SAM" id="MobiDB-lite"/>
    </source>
</evidence>
<dbReference type="Proteomes" id="UP000438429">
    <property type="component" value="Unassembled WGS sequence"/>
</dbReference>